<organism evidence="5 6">
    <name type="scientific">Caulifigura coniformis</name>
    <dbReference type="NCBI Taxonomy" id="2527983"/>
    <lineage>
        <taxon>Bacteria</taxon>
        <taxon>Pseudomonadati</taxon>
        <taxon>Planctomycetota</taxon>
        <taxon>Planctomycetia</taxon>
        <taxon>Planctomycetales</taxon>
        <taxon>Planctomycetaceae</taxon>
        <taxon>Caulifigura</taxon>
    </lineage>
</organism>
<protein>
    <submittedName>
        <fullName evidence="5">3-oxoacyl-[acyl-carrier-protein] synthase 2</fullName>
        <ecNumber evidence="5">2.3.1.179</ecNumber>
    </submittedName>
</protein>
<dbReference type="EC" id="2.3.1.179" evidence="5"/>
<dbReference type="CDD" id="cd00834">
    <property type="entry name" value="KAS_I_II"/>
    <property type="match status" value="1"/>
</dbReference>
<dbReference type="Gene3D" id="3.40.47.10">
    <property type="match status" value="2"/>
</dbReference>
<dbReference type="InterPro" id="IPR014031">
    <property type="entry name" value="Ketoacyl_synth_C"/>
</dbReference>
<dbReference type="InterPro" id="IPR020841">
    <property type="entry name" value="PKS_Beta-ketoAc_synthase_dom"/>
</dbReference>
<keyword evidence="5" id="KW-0012">Acyltransferase</keyword>
<dbReference type="PANTHER" id="PTHR11712">
    <property type="entry name" value="POLYKETIDE SYNTHASE-RELATED"/>
    <property type="match status" value="1"/>
</dbReference>
<comment type="similarity">
    <text evidence="1 3">Belongs to the thiolase-like superfamily. Beta-ketoacyl-ACP synthases family.</text>
</comment>
<evidence type="ECO:0000259" key="4">
    <source>
        <dbReference type="PROSITE" id="PS52004"/>
    </source>
</evidence>
<dbReference type="SMART" id="SM00825">
    <property type="entry name" value="PKS_KS"/>
    <property type="match status" value="1"/>
</dbReference>
<evidence type="ECO:0000256" key="1">
    <source>
        <dbReference type="ARBA" id="ARBA00008467"/>
    </source>
</evidence>
<dbReference type="SUPFAM" id="SSF53901">
    <property type="entry name" value="Thiolase-like"/>
    <property type="match status" value="2"/>
</dbReference>
<dbReference type="Pfam" id="PF00109">
    <property type="entry name" value="ketoacyl-synt"/>
    <property type="match status" value="1"/>
</dbReference>
<dbReference type="InterPro" id="IPR018201">
    <property type="entry name" value="Ketoacyl_synth_AS"/>
</dbReference>
<accession>A0A517SL01</accession>
<dbReference type="InterPro" id="IPR000794">
    <property type="entry name" value="Beta-ketoacyl_synthase"/>
</dbReference>
<dbReference type="InterPro" id="IPR016039">
    <property type="entry name" value="Thiolase-like"/>
</dbReference>
<evidence type="ECO:0000313" key="5">
    <source>
        <dbReference type="EMBL" id="QDT56798.1"/>
    </source>
</evidence>
<gene>
    <name evidence="5" type="primary">fabF_6</name>
    <name evidence="5" type="ORF">Pan44_48580</name>
</gene>
<name>A0A517SL01_9PLAN</name>
<dbReference type="Proteomes" id="UP000315700">
    <property type="component" value="Chromosome"/>
</dbReference>
<dbReference type="PANTHER" id="PTHR11712:SF336">
    <property type="entry name" value="3-OXOACYL-[ACYL-CARRIER-PROTEIN] SYNTHASE, MITOCHONDRIAL"/>
    <property type="match status" value="1"/>
</dbReference>
<dbReference type="Pfam" id="PF02801">
    <property type="entry name" value="Ketoacyl-synt_C"/>
    <property type="match status" value="1"/>
</dbReference>
<dbReference type="PROSITE" id="PS00606">
    <property type="entry name" value="KS3_1"/>
    <property type="match status" value="1"/>
</dbReference>
<dbReference type="InParanoid" id="A0A517SL01"/>
<dbReference type="OrthoDB" id="292158at2"/>
<evidence type="ECO:0000313" key="6">
    <source>
        <dbReference type="Proteomes" id="UP000315700"/>
    </source>
</evidence>
<dbReference type="PROSITE" id="PS52004">
    <property type="entry name" value="KS3_2"/>
    <property type="match status" value="1"/>
</dbReference>
<reference evidence="5 6" key="1">
    <citation type="submission" date="2019-02" db="EMBL/GenBank/DDBJ databases">
        <title>Deep-cultivation of Planctomycetes and their phenomic and genomic characterization uncovers novel biology.</title>
        <authorList>
            <person name="Wiegand S."/>
            <person name="Jogler M."/>
            <person name="Boedeker C."/>
            <person name="Pinto D."/>
            <person name="Vollmers J."/>
            <person name="Rivas-Marin E."/>
            <person name="Kohn T."/>
            <person name="Peeters S.H."/>
            <person name="Heuer A."/>
            <person name="Rast P."/>
            <person name="Oberbeckmann S."/>
            <person name="Bunk B."/>
            <person name="Jeske O."/>
            <person name="Meyerdierks A."/>
            <person name="Storesund J.E."/>
            <person name="Kallscheuer N."/>
            <person name="Luecker S."/>
            <person name="Lage O.M."/>
            <person name="Pohl T."/>
            <person name="Merkel B.J."/>
            <person name="Hornburger P."/>
            <person name="Mueller R.-W."/>
            <person name="Bruemmer F."/>
            <person name="Labrenz M."/>
            <person name="Spormann A.M."/>
            <person name="Op den Camp H."/>
            <person name="Overmann J."/>
            <person name="Amann R."/>
            <person name="Jetten M.S.M."/>
            <person name="Mascher T."/>
            <person name="Medema M.H."/>
            <person name="Devos D.P."/>
            <person name="Kaster A.-K."/>
            <person name="Ovreas L."/>
            <person name="Rohde M."/>
            <person name="Galperin M.Y."/>
            <person name="Jogler C."/>
        </authorList>
    </citation>
    <scope>NUCLEOTIDE SEQUENCE [LARGE SCALE GENOMIC DNA]</scope>
    <source>
        <strain evidence="5 6">Pan44</strain>
    </source>
</reference>
<keyword evidence="2 3" id="KW-0808">Transferase</keyword>
<dbReference type="InterPro" id="IPR014030">
    <property type="entry name" value="Ketoacyl_synth_N"/>
</dbReference>
<evidence type="ECO:0000256" key="3">
    <source>
        <dbReference type="RuleBase" id="RU003694"/>
    </source>
</evidence>
<dbReference type="GO" id="GO:0004315">
    <property type="term" value="F:3-oxoacyl-[acyl-carrier-protein] synthase activity"/>
    <property type="evidence" value="ECO:0007669"/>
    <property type="project" value="UniProtKB-EC"/>
</dbReference>
<proteinExistence type="inferred from homology"/>
<dbReference type="AlphaFoldDB" id="A0A517SL01"/>
<feature type="domain" description="Ketosynthase family 3 (KS3)" evidence="4">
    <location>
        <begin position="5"/>
        <end position="415"/>
    </location>
</feature>
<evidence type="ECO:0000256" key="2">
    <source>
        <dbReference type="ARBA" id="ARBA00022679"/>
    </source>
</evidence>
<keyword evidence="6" id="KW-1185">Reference proteome</keyword>
<sequence length="418" mass="43876">MSGEIRPVAVTGIGIASPLGLSPDEHWAGVLAGTRAVQPLAFDALEGDIPRPSGWDHWAGARLAGRSIRSMPHWFLSGLSGVLAGEACRRAGLGDLPPSVLGRTGIAFGTSKPVLTPWFEPPFVDWEGHLDDWDEEQRAIVYRLSGPAEEIARRRGFQGPAVAPSAACATGLVSIIRGAELIRDGACDLVVAGSADSSLHPAYLAAYRRMGVLAPASDDPAFSCRPFDARRSGFAVGEGAAALILEDIDRARDRGATILAEILGAGLTSDNDSLVEVDPTGQSLARALHDALRRSGVRPQEIDAASLHGTGTRLNDLCETNALKAALGEHARRVSCFSLKGSIGHLMGAAGSVETATLIQAMQHGIVPPTVNLEQPDPDCDLDYTPGQARTRSIDMAVKLSLGFGGTCAALVIRRPVN</sequence>
<dbReference type="GO" id="GO:0006633">
    <property type="term" value="P:fatty acid biosynthetic process"/>
    <property type="evidence" value="ECO:0007669"/>
    <property type="project" value="InterPro"/>
</dbReference>
<dbReference type="KEGG" id="ccos:Pan44_48580"/>
<dbReference type="EMBL" id="CP036271">
    <property type="protein sequence ID" value="QDT56798.1"/>
    <property type="molecule type" value="Genomic_DNA"/>
</dbReference>